<evidence type="ECO:0000313" key="1">
    <source>
        <dbReference type="Proteomes" id="UP000887579"/>
    </source>
</evidence>
<sequence>MDYPGFVPFVGENTACIFRDGYIYNVLNNMRLKTGDWVTGNFNPSTNSCTNVAKTFEPLRTILADEAFYFIGGYCIGAESVIPFGKLDISNVPTCYKPNEVVTAIFKLVMKGSCTVTVEEILFSHSTGTFHPSSAIPVEFTNDQQSEIDQEDTMNNEDTYSHPNLSNDPFYSLSDPRFLGSTADDSDDDIPVDFDPIPAELRKPVIPAHKEAIPPLPVAKDYGTSAATMSEPIILPFYYGDKNNPTIQKRKLQPIPVKKQMSFTPSPASISPQNTPPPLVMPRRDPDKKENLNKSIFLMQKQNKHLRNYEDSSPGFSTESEGQNAQGSDLASTKNRSPYSSDIDSRQYSPKFSDGEDFYVDNDDEYDADPEYDEEAPFRSERVDSTSDDDINQYNLHDNVYDSENFDKSFSPSQNSLDEIQIGNLTNPYNLEFDQQEPRVNDPNYSSPSTNTKSDSSSGDESLNFEGKGPKEFMNDIKAWSHVSAGEKLKINAFSNRHIVFAKYEKFAVCHDSDDGRNFGVIFRDENNLKYYDSIAVGGVYKGSMGEIFDNQALNGMPDLSYYLIRPEKVKQCDLRHSVIYVSMKKRGSILQYWNYDNNFTILDVENFGSVAFPKKHFHHITSGALIRGTARFYVHPKIKYYWSFVGNFYIYPDERGSFIRIDESETFCNYLKTKHAKYLAVGGPEYYTPPESFKDGSLTTNAESKDGKCYSRRQVDTLIPTFEYVRSRYIKPFSRKLWNCHHEFILNKKMGK</sequence>
<evidence type="ECO:0000313" key="2">
    <source>
        <dbReference type="WBParaSite" id="ES5_v2.g17530.t1"/>
    </source>
</evidence>
<protein>
    <submittedName>
        <fullName evidence="2">Uncharacterized protein</fullName>
    </submittedName>
</protein>
<proteinExistence type="predicted"/>
<accession>A0AC34FJV6</accession>
<dbReference type="Proteomes" id="UP000887579">
    <property type="component" value="Unplaced"/>
</dbReference>
<dbReference type="WBParaSite" id="ES5_v2.g17530.t1">
    <property type="protein sequence ID" value="ES5_v2.g17530.t1"/>
    <property type="gene ID" value="ES5_v2.g17530"/>
</dbReference>
<name>A0AC34FJV6_9BILA</name>
<reference evidence="2" key="1">
    <citation type="submission" date="2022-11" db="UniProtKB">
        <authorList>
            <consortium name="WormBaseParasite"/>
        </authorList>
    </citation>
    <scope>IDENTIFICATION</scope>
</reference>
<organism evidence="1 2">
    <name type="scientific">Panagrolaimus sp. ES5</name>
    <dbReference type="NCBI Taxonomy" id="591445"/>
    <lineage>
        <taxon>Eukaryota</taxon>
        <taxon>Metazoa</taxon>
        <taxon>Ecdysozoa</taxon>
        <taxon>Nematoda</taxon>
        <taxon>Chromadorea</taxon>
        <taxon>Rhabditida</taxon>
        <taxon>Tylenchina</taxon>
        <taxon>Panagrolaimomorpha</taxon>
        <taxon>Panagrolaimoidea</taxon>
        <taxon>Panagrolaimidae</taxon>
        <taxon>Panagrolaimus</taxon>
    </lineage>
</organism>